<name>A0A7X0G689_9ACTN</name>
<dbReference type="Proteomes" id="UP000546324">
    <property type="component" value="Unassembled WGS sequence"/>
</dbReference>
<evidence type="ECO:0000313" key="2">
    <source>
        <dbReference type="EMBL" id="MBB6400198.1"/>
    </source>
</evidence>
<dbReference type="EMBL" id="JACHMQ010000001">
    <property type="protein sequence ID" value="MBB6400198.1"/>
    <property type="molecule type" value="Genomic_DNA"/>
</dbReference>
<evidence type="ECO:0000313" key="3">
    <source>
        <dbReference type="Proteomes" id="UP000546324"/>
    </source>
</evidence>
<comment type="caution">
    <text evidence="2">The sequence shown here is derived from an EMBL/GenBank/DDBJ whole genome shotgun (WGS) entry which is preliminary data.</text>
</comment>
<feature type="region of interest" description="Disordered" evidence="1">
    <location>
        <begin position="1"/>
        <end position="33"/>
    </location>
</feature>
<protein>
    <submittedName>
        <fullName evidence="2">Uncharacterized protein</fullName>
    </submittedName>
</protein>
<evidence type="ECO:0000256" key="1">
    <source>
        <dbReference type="SAM" id="MobiDB-lite"/>
    </source>
</evidence>
<sequence length="33" mass="3674">MAKEEVVEGKIGENEDSDIVKRDGVVQAEEKKN</sequence>
<dbReference type="AlphaFoldDB" id="A0A7X0G689"/>
<organism evidence="2 3">
    <name type="scientific">Actinomadura coerulea</name>
    <dbReference type="NCBI Taxonomy" id="46159"/>
    <lineage>
        <taxon>Bacteria</taxon>
        <taxon>Bacillati</taxon>
        <taxon>Actinomycetota</taxon>
        <taxon>Actinomycetes</taxon>
        <taxon>Streptosporangiales</taxon>
        <taxon>Thermomonosporaceae</taxon>
        <taxon>Actinomadura</taxon>
    </lineage>
</organism>
<proteinExistence type="predicted"/>
<accession>A0A7X0G689</accession>
<keyword evidence="3" id="KW-1185">Reference proteome</keyword>
<reference evidence="2 3" key="1">
    <citation type="submission" date="2020-08" db="EMBL/GenBank/DDBJ databases">
        <title>Sequencing the genomes of 1000 actinobacteria strains.</title>
        <authorList>
            <person name="Klenk H.-P."/>
        </authorList>
    </citation>
    <scope>NUCLEOTIDE SEQUENCE [LARGE SCALE GENOMIC DNA]</scope>
    <source>
        <strain evidence="2 3">DSM 43675</strain>
    </source>
</reference>
<gene>
    <name evidence="2" type="ORF">BKA00_007112</name>
</gene>